<dbReference type="EC" id="6.3.1.5" evidence="11 13"/>
<dbReference type="GO" id="GO:0005737">
    <property type="term" value="C:cytoplasm"/>
    <property type="evidence" value="ECO:0007669"/>
    <property type="project" value="InterPro"/>
</dbReference>
<evidence type="ECO:0000256" key="10">
    <source>
        <dbReference type="ARBA" id="ARBA00055966"/>
    </source>
</evidence>
<dbReference type="AlphaFoldDB" id="A0A6I4RHJ9"/>
<dbReference type="FunFam" id="3.40.50.620:FF:000015">
    <property type="entry name" value="NH(3)-dependent NAD(+) synthetase"/>
    <property type="match status" value="1"/>
</dbReference>
<feature type="binding site" description="in other chain" evidence="13">
    <location>
        <begin position="260"/>
        <end position="261"/>
    </location>
    <ligand>
        <name>deamido-NAD(+)</name>
        <dbReference type="ChEBI" id="CHEBI:58437"/>
        <note>ligand shared between two neighboring subunits</note>
    </ligand>
</feature>
<comment type="pathway">
    <text evidence="13">Cofactor biosynthesis; NAD(+) biosynthesis; NAD(+) from deamido-NAD(+) (ammonia route): step 1/1.</text>
</comment>
<comment type="caution">
    <text evidence="18">The sequence shown here is derived from an EMBL/GenBank/DDBJ whole genome shotgun (WGS) entry which is preliminary data.</text>
</comment>
<evidence type="ECO:0000259" key="16">
    <source>
        <dbReference type="Pfam" id="PF02540"/>
    </source>
</evidence>
<keyword evidence="19" id="KW-1185">Reference proteome</keyword>
<evidence type="ECO:0000313" key="18">
    <source>
        <dbReference type="EMBL" id="MWV56894.1"/>
    </source>
</evidence>
<proteinExistence type="inferred from homology"/>
<evidence type="ECO:0000313" key="19">
    <source>
        <dbReference type="Proteomes" id="UP000435060"/>
    </source>
</evidence>
<dbReference type="InterPro" id="IPR022926">
    <property type="entry name" value="NH(3)-dep_NAD(+)_synth"/>
</dbReference>
<dbReference type="SUPFAM" id="SSF52402">
    <property type="entry name" value="Adenine nucleotide alpha hydrolases-like"/>
    <property type="match status" value="1"/>
</dbReference>
<keyword evidence="7 13" id="KW-0460">Magnesium</keyword>
<evidence type="ECO:0000256" key="3">
    <source>
        <dbReference type="ARBA" id="ARBA00022598"/>
    </source>
</evidence>
<comment type="function">
    <text evidence="10 13">Catalyzes the ATP-dependent amidation of deamido-NAD to form NAD. Uses ammonia as a nitrogen source.</text>
</comment>
<dbReference type="GO" id="GO:0003952">
    <property type="term" value="F:NAD+ synthase (glutamine-hydrolyzing) activity"/>
    <property type="evidence" value="ECO:0007669"/>
    <property type="project" value="InterPro"/>
</dbReference>
<sequence length="281" mass="31476">MSLQERIIKQLGVKPVINPQEEIRKSIDFLKDYLRQHPFLKSYVLGISGGQDSTLAGRLAQLAMEEMRVETGDNRYQFIAVRLPYGIQADEDDAQAALSFIKPDMSLVVNIKESVDAMTKAVQATGSIVSDFNKGNIKARSRMIAQYALAGSYQGAVIGTDHAAENITGFFTKFGDGGADILPLFRLNKRQGKALLAELGADRALYEKIPIADLEEEKPGLTDEVALGVTYDKIDDYLEGKTIDTEARAIIENWWKKTEHKRHLPITIFDDFWKYSELNKD</sequence>
<comment type="catalytic activity">
    <reaction evidence="9 13 15">
        <text>deamido-NAD(+) + NH4(+) + ATP = AMP + diphosphate + NAD(+) + H(+)</text>
        <dbReference type="Rhea" id="RHEA:21188"/>
        <dbReference type="ChEBI" id="CHEBI:15378"/>
        <dbReference type="ChEBI" id="CHEBI:28938"/>
        <dbReference type="ChEBI" id="CHEBI:30616"/>
        <dbReference type="ChEBI" id="CHEBI:33019"/>
        <dbReference type="ChEBI" id="CHEBI:57540"/>
        <dbReference type="ChEBI" id="CHEBI:58437"/>
        <dbReference type="ChEBI" id="CHEBI:456215"/>
        <dbReference type="EC" id="6.3.1.5"/>
    </reaction>
</comment>
<dbReference type="PANTHER" id="PTHR23090">
    <property type="entry name" value="NH 3 /GLUTAMINE-DEPENDENT NAD + SYNTHETASE"/>
    <property type="match status" value="1"/>
</dbReference>
<dbReference type="NCBIfam" id="TIGR00552">
    <property type="entry name" value="nadE"/>
    <property type="match status" value="1"/>
</dbReference>
<evidence type="ECO:0000256" key="1">
    <source>
        <dbReference type="ARBA" id="ARBA00005859"/>
    </source>
</evidence>
<accession>A0A6I4RHJ9</accession>
<dbReference type="GO" id="GO:0008795">
    <property type="term" value="F:NAD+ synthase activity"/>
    <property type="evidence" value="ECO:0007669"/>
    <property type="project" value="UniProtKB-UniRule"/>
</dbReference>
<dbReference type="EMBL" id="WUBJ01000009">
    <property type="protein sequence ID" value="MWV56894.1"/>
    <property type="molecule type" value="Genomic_DNA"/>
</dbReference>
<dbReference type="InterPro" id="IPR003694">
    <property type="entry name" value="NAD_synthase"/>
</dbReference>
<evidence type="ECO:0000256" key="2">
    <source>
        <dbReference type="ARBA" id="ARBA00011738"/>
    </source>
</evidence>
<evidence type="ECO:0000256" key="6">
    <source>
        <dbReference type="ARBA" id="ARBA00022840"/>
    </source>
</evidence>
<evidence type="ECO:0000256" key="7">
    <source>
        <dbReference type="ARBA" id="ARBA00022842"/>
    </source>
</evidence>
<protein>
    <recommendedName>
        <fullName evidence="12 13">NH(3)-dependent NAD(+) synthetase</fullName>
        <ecNumber evidence="11 13">6.3.1.5</ecNumber>
    </recommendedName>
</protein>
<keyword evidence="6 13" id="KW-0067">ATP-binding</keyword>
<feature type="binding site" description="in other chain" evidence="13">
    <location>
        <position position="140"/>
    </location>
    <ligand>
        <name>deamido-NAD(+)</name>
        <dbReference type="ChEBI" id="CHEBI:58437"/>
        <note>ligand shared between two neighboring subunits</note>
    </ligand>
</feature>
<dbReference type="InterPro" id="IPR022310">
    <property type="entry name" value="NAD/GMP_synthase"/>
</dbReference>
<feature type="binding site" evidence="13">
    <location>
        <position position="180"/>
    </location>
    <ligand>
        <name>deamido-NAD(+)</name>
        <dbReference type="ChEBI" id="CHEBI:58437"/>
        <note>ligand shared between two neighboring subunits</note>
    </ligand>
</feature>
<comment type="caution">
    <text evidence="13">Lacks conserved residue(s) required for the propagation of feature annotation.</text>
</comment>
<feature type="binding site" evidence="13">
    <location>
        <position position="189"/>
    </location>
    <ligand>
        <name>ATP</name>
        <dbReference type="ChEBI" id="CHEBI:30616"/>
    </ligand>
</feature>
<evidence type="ECO:0000256" key="15">
    <source>
        <dbReference type="RuleBase" id="RU003812"/>
    </source>
</evidence>
<reference evidence="18 20" key="1">
    <citation type="submission" date="2019-10" db="EMBL/GenBank/DDBJ databases">
        <title>Streptococcis sp, isolated from the respiratory tract of Marmot.</title>
        <authorList>
            <person name="Zhang G."/>
        </authorList>
    </citation>
    <scope>NUCLEOTIDE SEQUENCE [LARGE SCALE GENOMIC DNA]</scope>
    <source>
        <strain evidence="18">Zg-70</strain>
        <strain evidence="20">zg-70</strain>
    </source>
</reference>
<dbReference type="Proteomes" id="UP000435060">
    <property type="component" value="Unassembled WGS sequence"/>
</dbReference>
<feature type="binding site" evidence="13">
    <location>
        <position position="160"/>
    </location>
    <ligand>
        <name>ATP</name>
        <dbReference type="ChEBI" id="CHEBI:30616"/>
    </ligand>
</feature>
<evidence type="ECO:0000313" key="20">
    <source>
        <dbReference type="Proteomes" id="UP000435423"/>
    </source>
</evidence>
<dbReference type="CDD" id="cd00553">
    <property type="entry name" value="NAD_synthase"/>
    <property type="match status" value="1"/>
</dbReference>
<keyword evidence="8 13" id="KW-0520">NAD</keyword>
<comment type="similarity">
    <text evidence="1 13 14">Belongs to the NAD synthetase family.</text>
</comment>
<evidence type="ECO:0000256" key="5">
    <source>
        <dbReference type="ARBA" id="ARBA00022741"/>
    </source>
</evidence>
<dbReference type="EMBL" id="WLCG01000010">
    <property type="protein sequence ID" value="MTB64907.1"/>
    <property type="molecule type" value="Genomic_DNA"/>
</dbReference>
<feature type="binding site" evidence="13">
    <location>
        <begin position="46"/>
        <end position="53"/>
    </location>
    <ligand>
        <name>ATP</name>
        <dbReference type="ChEBI" id="CHEBI:30616"/>
    </ligand>
</feature>
<dbReference type="PANTHER" id="PTHR23090:SF7">
    <property type="entry name" value="NH(3)-DEPENDENT NAD(+) SYNTHETASE"/>
    <property type="match status" value="1"/>
</dbReference>
<reference evidence="17 19" key="2">
    <citation type="submission" date="2019-11" db="EMBL/GenBank/DDBJ databases">
        <title>Streptococcis sp. isolated from the respiratory tract of Marmot.</title>
        <authorList>
            <person name="Zhang G."/>
        </authorList>
    </citation>
    <scope>NUCLEOTIDE SEQUENCE [LARGE SCALE GENOMIC DNA]</scope>
    <source>
        <strain evidence="19">zg-86</strain>
        <strain evidence="17">Zg-86</strain>
    </source>
</reference>
<dbReference type="NCBIfam" id="NF001979">
    <property type="entry name" value="PRK00768.1"/>
    <property type="match status" value="1"/>
</dbReference>
<dbReference type="GO" id="GO:0009435">
    <property type="term" value="P:NAD+ biosynthetic process"/>
    <property type="evidence" value="ECO:0007669"/>
    <property type="project" value="UniProtKB-UniRule"/>
</dbReference>
<dbReference type="Proteomes" id="UP000435423">
    <property type="component" value="Unassembled WGS sequence"/>
</dbReference>
<feature type="binding site" evidence="13">
    <location>
        <position position="52"/>
    </location>
    <ligand>
        <name>Mg(2+)</name>
        <dbReference type="ChEBI" id="CHEBI:18420"/>
    </ligand>
</feature>
<evidence type="ECO:0000256" key="9">
    <source>
        <dbReference type="ARBA" id="ARBA00051206"/>
    </source>
</evidence>
<dbReference type="HAMAP" id="MF_00193">
    <property type="entry name" value="NadE_ammonia_dep"/>
    <property type="match status" value="1"/>
</dbReference>
<dbReference type="GO" id="GO:0046872">
    <property type="term" value="F:metal ion binding"/>
    <property type="evidence" value="ECO:0007669"/>
    <property type="project" value="UniProtKB-KW"/>
</dbReference>
<comment type="subunit">
    <text evidence="2 13">Homodimer.</text>
</comment>
<name>A0A6I4RHJ9_9STRE</name>
<keyword evidence="4 13" id="KW-0479">Metal-binding</keyword>
<organism evidence="18 20">
    <name type="scientific">Streptococcus zhangguiae</name>
    <dbReference type="NCBI Taxonomy" id="2664091"/>
    <lineage>
        <taxon>Bacteria</taxon>
        <taxon>Bacillati</taxon>
        <taxon>Bacillota</taxon>
        <taxon>Bacilli</taxon>
        <taxon>Lactobacillales</taxon>
        <taxon>Streptococcaceae</taxon>
        <taxon>Streptococcus</taxon>
    </lineage>
</organism>
<dbReference type="UniPathway" id="UPA00253">
    <property type="reaction ID" value="UER00333"/>
</dbReference>
<evidence type="ECO:0000256" key="4">
    <source>
        <dbReference type="ARBA" id="ARBA00022723"/>
    </source>
</evidence>
<keyword evidence="3 13" id="KW-0436">Ligase</keyword>
<feature type="domain" description="NAD/GMP synthase" evidence="16">
    <location>
        <begin position="23"/>
        <end position="265"/>
    </location>
</feature>
<keyword evidence="5 13" id="KW-0547">Nucleotide-binding</keyword>
<evidence type="ECO:0000256" key="12">
    <source>
        <dbReference type="ARBA" id="ARBA00070926"/>
    </source>
</evidence>
<gene>
    <name evidence="13 18" type="primary">nadE</name>
    <name evidence="17" type="ORF">GGG87_07850</name>
    <name evidence="18" type="ORF">GGH11_07890</name>
</gene>
<evidence type="ECO:0000313" key="17">
    <source>
        <dbReference type="EMBL" id="MTB64907.1"/>
    </source>
</evidence>
<dbReference type="GO" id="GO:0004359">
    <property type="term" value="F:glutaminase activity"/>
    <property type="evidence" value="ECO:0007669"/>
    <property type="project" value="InterPro"/>
</dbReference>
<evidence type="ECO:0000256" key="14">
    <source>
        <dbReference type="RuleBase" id="RU003811"/>
    </source>
</evidence>
<dbReference type="RefSeq" id="WP_154608678.1">
    <property type="nucleotide sequence ID" value="NZ_CP072115.1"/>
</dbReference>
<dbReference type="Pfam" id="PF02540">
    <property type="entry name" value="NAD_synthase"/>
    <property type="match status" value="1"/>
</dbReference>
<evidence type="ECO:0000256" key="13">
    <source>
        <dbReference type="HAMAP-Rule" id="MF_00193"/>
    </source>
</evidence>
<dbReference type="InterPro" id="IPR014729">
    <property type="entry name" value="Rossmann-like_a/b/a_fold"/>
</dbReference>
<evidence type="ECO:0000256" key="8">
    <source>
        <dbReference type="ARBA" id="ARBA00023027"/>
    </source>
</evidence>
<evidence type="ECO:0000256" key="11">
    <source>
        <dbReference type="ARBA" id="ARBA00066987"/>
    </source>
</evidence>
<dbReference type="Gene3D" id="3.40.50.620">
    <property type="entry name" value="HUPs"/>
    <property type="match status" value="1"/>
</dbReference>
<feature type="binding site" evidence="13">
    <location>
        <position position="165"/>
    </location>
    <ligand>
        <name>Mg(2+)</name>
        <dbReference type="ChEBI" id="CHEBI:18420"/>
    </ligand>
</feature>
<dbReference type="GO" id="GO:0005524">
    <property type="term" value="F:ATP binding"/>
    <property type="evidence" value="ECO:0007669"/>
    <property type="project" value="UniProtKB-UniRule"/>
</dbReference>
<feature type="binding site" description="in other chain" evidence="13">
    <location>
        <position position="173"/>
    </location>
    <ligand>
        <name>deamido-NAD(+)</name>
        <dbReference type="ChEBI" id="CHEBI:58437"/>
        <note>ligand shared between two neighboring subunits</note>
    </ligand>
</feature>